<evidence type="ECO:0000313" key="6">
    <source>
        <dbReference type="Proteomes" id="UP000581206"/>
    </source>
</evidence>
<dbReference type="CDD" id="cd06296">
    <property type="entry name" value="PBP1_CatR-like"/>
    <property type="match status" value="1"/>
</dbReference>
<feature type="domain" description="HTH lacI-type" evidence="4">
    <location>
        <begin position="6"/>
        <end position="60"/>
    </location>
</feature>
<dbReference type="Pfam" id="PF00356">
    <property type="entry name" value="LacI"/>
    <property type="match status" value="1"/>
</dbReference>
<dbReference type="EMBL" id="JAAXOX010000013">
    <property type="protein sequence ID" value="NKY24255.1"/>
    <property type="molecule type" value="Genomic_DNA"/>
</dbReference>
<protein>
    <submittedName>
        <fullName evidence="5">LacI family transcriptional regulator</fullName>
    </submittedName>
</protein>
<gene>
    <name evidence="5" type="ORF">HGA03_16420</name>
</gene>
<dbReference type="PANTHER" id="PTHR30146:SF153">
    <property type="entry name" value="LACTOSE OPERON REPRESSOR"/>
    <property type="match status" value="1"/>
</dbReference>
<dbReference type="InterPro" id="IPR000843">
    <property type="entry name" value="HTH_LacI"/>
</dbReference>
<keyword evidence="2" id="KW-0238">DNA-binding</keyword>
<keyword evidence="1" id="KW-0805">Transcription regulation</keyword>
<dbReference type="InterPro" id="IPR046335">
    <property type="entry name" value="LacI/GalR-like_sensor"/>
</dbReference>
<reference evidence="5 6" key="1">
    <citation type="submission" date="2020-04" db="EMBL/GenBank/DDBJ databases">
        <title>MicrobeNet Type strains.</title>
        <authorList>
            <person name="Nicholson A.C."/>
        </authorList>
    </citation>
    <scope>NUCLEOTIDE SEQUENCE [LARGE SCALE GENOMIC DNA]</scope>
    <source>
        <strain evidence="5 6">ATCC BAA-788</strain>
    </source>
</reference>
<dbReference type="SUPFAM" id="SSF47413">
    <property type="entry name" value="lambda repressor-like DNA-binding domains"/>
    <property type="match status" value="1"/>
</dbReference>
<evidence type="ECO:0000313" key="5">
    <source>
        <dbReference type="EMBL" id="NKY24255.1"/>
    </source>
</evidence>
<dbReference type="SUPFAM" id="SSF53822">
    <property type="entry name" value="Periplasmic binding protein-like I"/>
    <property type="match status" value="1"/>
</dbReference>
<dbReference type="InterPro" id="IPR028082">
    <property type="entry name" value="Peripla_BP_I"/>
</dbReference>
<dbReference type="RefSeq" id="WP_168631383.1">
    <property type="nucleotide sequence ID" value="NZ_BONL01000024.1"/>
</dbReference>
<keyword evidence="3" id="KW-0804">Transcription</keyword>
<dbReference type="SMART" id="SM00354">
    <property type="entry name" value="HTH_LACI"/>
    <property type="match status" value="1"/>
</dbReference>
<dbReference type="Gene3D" id="1.10.260.40">
    <property type="entry name" value="lambda repressor-like DNA-binding domains"/>
    <property type="match status" value="1"/>
</dbReference>
<dbReference type="PANTHER" id="PTHR30146">
    <property type="entry name" value="LACI-RELATED TRANSCRIPTIONAL REPRESSOR"/>
    <property type="match status" value="1"/>
</dbReference>
<sequence length="338" mass="36497">MPRSRTRIADIASEVGVSVPTVSKVLNGRTDVAEATRARVEAALERHDYRKPVATRGPGNGVRLLDLVFHAADNLWAQEIIKGVEQVCGPERVGVVLSELGGSHRPPQEWIDDVMARRPLGVLLVMSDLDAKQRHQLASRAIPFAVVDTQGEPPAGVPTVGSNNWNGGLSGTRHLLSLGHRRIAAISGPDDMLCSRARVDGFRSAHDELGVPWDPALIRWGGFDADSGYRYGLELLDRPDRPTAIFAGSDYQALGVLRAARQLGLRVPEDLSIVGYDDLPISQWIDPGLTTVHQPLREMAGLATRMLLTLAAGGEPPSMRVELVTELVIRASTAPPAP</sequence>
<name>A0A7X6KXY7_9CELL</name>
<dbReference type="PROSITE" id="PS00356">
    <property type="entry name" value="HTH_LACI_1"/>
    <property type="match status" value="1"/>
</dbReference>
<dbReference type="CDD" id="cd01392">
    <property type="entry name" value="HTH_LacI"/>
    <property type="match status" value="1"/>
</dbReference>
<dbReference type="Pfam" id="PF13377">
    <property type="entry name" value="Peripla_BP_3"/>
    <property type="match status" value="1"/>
</dbReference>
<accession>A0A7X6KXY7</accession>
<proteinExistence type="predicted"/>
<keyword evidence="6" id="KW-1185">Reference proteome</keyword>
<comment type="caution">
    <text evidence="5">The sequence shown here is derived from an EMBL/GenBank/DDBJ whole genome shotgun (WGS) entry which is preliminary data.</text>
</comment>
<dbReference type="PROSITE" id="PS50932">
    <property type="entry name" value="HTH_LACI_2"/>
    <property type="match status" value="1"/>
</dbReference>
<evidence type="ECO:0000256" key="3">
    <source>
        <dbReference type="ARBA" id="ARBA00023163"/>
    </source>
</evidence>
<dbReference type="GO" id="GO:0003700">
    <property type="term" value="F:DNA-binding transcription factor activity"/>
    <property type="evidence" value="ECO:0007669"/>
    <property type="project" value="TreeGrafter"/>
</dbReference>
<dbReference type="InterPro" id="IPR010982">
    <property type="entry name" value="Lambda_DNA-bd_dom_sf"/>
</dbReference>
<dbReference type="GO" id="GO:0000976">
    <property type="term" value="F:transcription cis-regulatory region binding"/>
    <property type="evidence" value="ECO:0007669"/>
    <property type="project" value="TreeGrafter"/>
</dbReference>
<dbReference type="AlphaFoldDB" id="A0A7X6KXY7"/>
<dbReference type="Gene3D" id="3.40.50.2300">
    <property type="match status" value="2"/>
</dbReference>
<organism evidence="5 6">
    <name type="scientific">Cellulomonas denverensis</name>
    <dbReference type="NCBI Taxonomy" id="264297"/>
    <lineage>
        <taxon>Bacteria</taxon>
        <taxon>Bacillati</taxon>
        <taxon>Actinomycetota</taxon>
        <taxon>Actinomycetes</taxon>
        <taxon>Micrococcales</taxon>
        <taxon>Cellulomonadaceae</taxon>
        <taxon>Cellulomonas</taxon>
    </lineage>
</organism>
<dbReference type="Proteomes" id="UP000581206">
    <property type="component" value="Unassembled WGS sequence"/>
</dbReference>
<evidence type="ECO:0000256" key="2">
    <source>
        <dbReference type="ARBA" id="ARBA00023125"/>
    </source>
</evidence>
<evidence type="ECO:0000256" key="1">
    <source>
        <dbReference type="ARBA" id="ARBA00023015"/>
    </source>
</evidence>
<evidence type="ECO:0000259" key="4">
    <source>
        <dbReference type="PROSITE" id="PS50932"/>
    </source>
</evidence>